<dbReference type="EMBL" id="JAQNDO010000001">
    <property type="protein sequence ID" value="MDC0744923.1"/>
    <property type="molecule type" value="Genomic_DNA"/>
</dbReference>
<protein>
    <recommendedName>
        <fullName evidence="1">tRNA-uridine aminocarboxypropyltransferase</fullName>
        <ecNumber evidence="1">2.5.1.25</ecNumber>
    </recommendedName>
</protein>
<feature type="compositionally biased region" description="Pro residues" evidence="6">
    <location>
        <begin position="212"/>
        <end position="223"/>
    </location>
</feature>
<keyword evidence="4" id="KW-0819">tRNA processing</keyword>
<dbReference type="InterPro" id="IPR039262">
    <property type="entry name" value="DTWD2/TAPT"/>
</dbReference>
<dbReference type="PANTHER" id="PTHR21392">
    <property type="entry name" value="TRNA-URIDINE AMINOCARBOXYPROPYLTRANSFERASE 2"/>
    <property type="match status" value="1"/>
</dbReference>
<dbReference type="PANTHER" id="PTHR21392:SF0">
    <property type="entry name" value="TRNA-URIDINE AMINOCARBOXYPROPYLTRANSFERASE 2"/>
    <property type="match status" value="1"/>
</dbReference>
<evidence type="ECO:0000313" key="8">
    <source>
        <dbReference type="EMBL" id="MDC0744923.1"/>
    </source>
</evidence>
<evidence type="ECO:0000256" key="6">
    <source>
        <dbReference type="SAM" id="MobiDB-lite"/>
    </source>
</evidence>
<dbReference type="SMART" id="SM01144">
    <property type="entry name" value="DTW"/>
    <property type="match status" value="1"/>
</dbReference>
<sequence length="223" mass="25185">MLPACDTCRRPTVACVCDRIVSYPTDRRVLILQHPQEQDALLGSAQIVLASLPRAQLVVGLSWRNLGHALGEEDVDPHKWAVLFPDSEAQSDVTTRRGAPLDPQALEGILVLDGTWSKAKTLWWRNPWLNKLNRMNLRPTKPSIYGRLRAEPRREYVSTLESVVAALTLCGENPEIEAGLSRVFRTLMQRVRDANLAPEERKLPRRTRPPRGPRPPRPNTPTE</sequence>
<accession>A0ABT5ESX8</accession>
<organism evidence="8 9">
    <name type="scientific">Polyangium mundeleinium</name>
    <dbReference type="NCBI Taxonomy" id="2995306"/>
    <lineage>
        <taxon>Bacteria</taxon>
        <taxon>Pseudomonadati</taxon>
        <taxon>Myxococcota</taxon>
        <taxon>Polyangia</taxon>
        <taxon>Polyangiales</taxon>
        <taxon>Polyangiaceae</taxon>
        <taxon>Polyangium</taxon>
    </lineage>
</organism>
<dbReference type="RefSeq" id="WP_271921947.1">
    <property type="nucleotide sequence ID" value="NZ_JAQNDO010000001.1"/>
</dbReference>
<dbReference type="InterPro" id="IPR005636">
    <property type="entry name" value="DTW"/>
</dbReference>
<evidence type="ECO:0000256" key="2">
    <source>
        <dbReference type="ARBA" id="ARBA00022679"/>
    </source>
</evidence>
<reference evidence="8 9" key="1">
    <citation type="submission" date="2022-11" db="EMBL/GenBank/DDBJ databases">
        <title>Minimal conservation of predation-associated metabolite biosynthetic gene clusters underscores biosynthetic potential of Myxococcota including descriptions for ten novel species: Archangium lansinium sp. nov., Myxococcus landrumus sp. nov., Nannocystis bai.</title>
        <authorList>
            <person name="Ahearne A."/>
            <person name="Stevens C."/>
            <person name="Dowd S."/>
        </authorList>
    </citation>
    <scope>NUCLEOTIDE SEQUENCE [LARGE SCALE GENOMIC DNA]</scope>
    <source>
        <strain evidence="8 9">RJM3</strain>
    </source>
</reference>
<evidence type="ECO:0000256" key="3">
    <source>
        <dbReference type="ARBA" id="ARBA00022691"/>
    </source>
</evidence>
<dbReference type="Proteomes" id="UP001221411">
    <property type="component" value="Unassembled WGS sequence"/>
</dbReference>
<name>A0ABT5ESX8_9BACT</name>
<proteinExistence type="inferred from homology"/>
<dbReference type="Pfam" id="PF03942">
    <property type="entry name" value="DTW"/>
    <property type="match status" value="1"/>
</dbReference>
<feature type="domain" description="DTW" evidence="7">
    <location>
        <begin position="1"/>
        <end position="196"/>
    </location>
</feature>
<evidence type="ECO:0000259" key="7">
    <source>
        <dbReference type="SMART" id="SM01144"/>
    </source>
</evidence>
<dbReference type="EC" id="2.5.1.25" evidence="1"/>
<keyword evidence="2" id="KW-0808">Transferase</keyword>
<evidence type="ECO:0000313" key="9">
    <source>
        <dbReference type="Proteomes" id="UP001221411"/>
    </source>
</evidence>
<gene>
    <name evidence="8" type="ORF">POL67_26565</name>
</gene>
<keyword evidence="9" id="KW-1185">Reference proteome</keyword>
<feature type="region of interest" description="Disordered" evidence="6">
    <location>
        <begin position="195"/>
        <end position="223"/>
    </location>
</feature>
<comment type="caution">
    <text evidence="8">The sequence shown here is derived from an EMBL/GenBank/DDBJ whole genome shotgun (WGS) entry which is preliminary data.</text>
</comment>
<evidence type="ECO:0000256" key="4">
    <source>
        <dbReference type="ARBA" id="ARBA00022694"/>
    </source>
</evidence>
<comment type="similarity">
    <text evidence="5">Belongs to the TDD superfamily. DTWD2 family.</text>
</comment>
<keyword evidence="3" id="KW-0949">S-adenosyl-L-methionine</keyword>
<evidence type="ECO:0000256" key="5">
    <source>
        <dbReference type="ARBA" id="ARBA00034489"/>
    </source>
</evidence>
<evidence type="ECO:0000256" key="1">
    <source>
        <dbReference type="ARBA" id="ARBA00012386"/>
    </source>
</evidence>